<comment type="caution">
    <text evidence="2">The sequence shown here is derived from an EMBL/GenBank/DDBJ whole genome shotgun (WGS) entry which is preliminary data.</text>
</comment>
<accession>A0A480AKI8</accession>
<dbReference type="CDD" id="cd06171">
    <property type="entry name" value="Sigma70_r4"/>
    <property type="match status" value="1"/>
</dbReference>
<feature type="domain" description="RNA polymerase sigma-70" evidence="1">
    <location>
        <begin position="102"/>
        <end position="128"/>
    </location>
</feature>
<dbReference type="Gene3D" id="1.20.140.160">
    <property type="match status" value="1"/>
</dbReference>
<dbReference type="InterPro" id="IPR007630">
    <property type="entry name" value="RNA_pol_sigma70_r4"/>
</dbReference>
<dbReference type="PROSITE" id="PS00716">
    <property type="entry name" value="SIGMA70_2"/>
    <property type="match status" value="1"/>
</dbReference>
<dbReference type="SUPFAM" id="SSF88659">
    <property type="entry name" value="Sigma3 and sigma4 domains of RNA polymerase sigma factors"/>
    <property type="match status" value="1"/>
</dbReference>
<dbReference type="Pfam" id="PF04545">
    <property type="entry name" value="Sigma70_r4"/>
    <property type="match status" value="1"/>
</dbReference>
<dbReference type="AlphaFoldDB" id="A0A480AKI8"/>
<proteinExistence type="predicted"/>
<dbReference type="OrthoDB" id="9809557at2"/>
<reference evidence="3" key="1">
    <citation type="submission" date="2019-03" db="EMBL/GenBank/DDBJ databases">
        <title>Aquabacterium pictum sp.nov., the first bacteriochlorophyll a-containing freshwater bacterium in the genus Aquabacterium of the class Betaproteobacteria.</title>
        <authorList>
            <person name="Hirose S."/>
            <person name="Tank M."/>
            <person name="Hara E."/>
            <person name="Tamaki H."/>
            <person name="Takaichi S."/>
            <person name="Haruta S."/>
            <person name="Hanada S."/>
        </authorList>
    </citation>
    <scope>NUCLEOTIDE SEQUENCE [LARGE SCALE GENOMIC DNA]</scope>
    <source>
        <strain evidence="3">W35</strain>
    </source>
</reference>
<name>A0A480AKI8_9BURK</name>
<organism evidence="2 3">
    <name type="scientific">Pseudaquabacterium pictum</name>
    <dbReference type="NCBI Taxonomy" id="2315236"/>
    <lineage>
        <taxon>Bacteria</taxon>
        <taxon>Pseudomonadati</taxon>
        <taxon>Pseudomonadota</taxon>
        <taxon>Betaproteobacteria</taxon>
        <taxon>Burkholderiales</taxon>
        <taxon>Sphaerotilaceae</taxon>
        <taxon>Pseudaquabacterium</taxon>
    </lineage>
</organism>
<dbReference type="InterPro" id="IPR013324">
    <property type="entry name" value="RNA_pol_sigma_r3/r4-like"/>
</dbReference>
<dbReference type="EMBL" id="BJCL01000001">
    <property type="protein sequence ID" value="GCL61526.1"/>
    <property type="molecule type" value="Genomic_DNA"/>
</dbReference>
<dbReference type="RefSeq" id="WP_137731267.1">
    <property type="nucleotide sequence ID" value="NZ_BJCL01000001.1"/>
</dbReference>
<dbReference type="PRINTS" id="PR00046">
    <property type="entry name" value="SIGMA70FCT"/>
</dbReference>
<evidence type="ECO:0000313" key="2">
    <source>
        <dbReference type="EMBL" id="GCL61526.1"/>
    </source>
</evidence>
<dbReference type="GO" id="GO:0003700">
    <property type="term" value="F:DNA-binding transcription factor activity"/>
    <property type="evidence" value="ECO:0007669"/>
    <property type="project" value="InterPro"/>
</dbReference>
<dbReference type="Proteomes" id="UP000301751">
    <property type="component" value="Unassembled WGS sequence"/>
</dbReference>
<gene>
    <name evidence="2" type="ORF">AQPW35_06070</name>
</gene>
<evidence type="ECO:0000313" key="3">
    <source>
        <dbReference type="Proteomes" id="UP000301751"/>
    </source>
</evidence>
<dbReference type="InterPro" id="IPR000943">
    <property type="entry name" value="RNA_pol_sigma70"/>
</dbReference>
<protein>
    <recommendedName>
        <fullName evidence="1">RNA polymerase sigma-70 domain-containing protein</fullName>
    </recommendedName>
</protein>
<evidence type="ECO:0000259" key="1">
    <source>
        <dbReference type="PROSITE" id="PS00716"/>
    </source>
</evidence>
<dbReference type="GO" id="GO:0006352">
    <property type="term" value="P:DNA-templated transcription initiation"/>
    <property type="evidence" value="ECO:0007669"/>
    <property type="project" value="InterPro"/>
</dbReference>
<keyword evidence="3" id="KW-1185">Reference proteome</keyword>
<sequence>MKIACDATLYRQLNATVGQRPRGRQPYGSRWSALHGEAYRMWLSSGDEPAETPAFGMRALMVLEDDDDKAGAACAQLWRLALRHLTWREVDVLRFRYIHDLTLKETGARMLVTQERVRQIEVKALGVLQRLANRHVNP</sequence>